<name>A0A316UP57_9BASI</name>
<evidence type="ECO:0000313" key="2">
    <source>
        <dbReference type="EMBL" id="PWN24945.1"/>
    </source>
</evidence>
<dbReference type="InterPro" id="IPR013154">
    <property type="entry name" value="ADH-like_N"/>
</dbReference>
<dbReference type="InterPro" id="IPR052585">
    <property type="entry name" value="Lipid_raft_assoc_Zn_ADH"/>
</dbReference>
<dbReference type="SMART" id="SM00829">
    <property type="entry name" value="PKS_ER"/>
    <property type="match status" value="1"/>
</dbReference>
<dbReference type="EMBL" id="KZ819678">
    <property type="protein sequence ID" value="PWN24945.1"/>
    <property type="molecule type" value="Genomic_DNA"/>
</dbReference>
<dbReference type="Gene3D" id="3.40.50.720">
    <property type="entry name" value="NAD(P)-binding Rossmann-like Domain"/>
    <property type="match status" value="1"/>
</dbReference>
<gene>
    <name evidence="2" type="ORF">BDZ90DRAFT_89545</name>
</gene>
<dbReference type="Pfam" id="PF08240">
    <property type="entry name" value="ADH_N"/>
    <property type="match status" value="1"/>
</dbReference>
<dbReference type="SUPFAM" id="SSF51735">
    <property type="entry name" value="NAD(P)-binding Rossmann-fold domains"/>
    <property type="match status" value="1"/>
</dbReference>
<dbReference type="GO" id="GO:0016491">
    <property type="term" value="F:oxidoreductase activity"/>
    <property type="evidence" value="ECO:0007669"/>
    <property type="project" value="InterPro"/>
</dbReference>
<feature type="domain" description="Enoyl reductase (ER)" evidence="1">
    <location>
        <begin position="28"/>
        <end position="365"/>
    </location>
</feature>
<dbReference type="RefSeq" id="XP_025359557.1">
    <property type="nucleotide sequence ID" value="XM_025509929.1"/>
</dbReference>
<evidence type="ECO:0000259" key="1">
    <source>
        <dbReference type="SMART" id="SM00829"/>
    </source>
</evidence>
<dbReference type="Proteomes" id="UP000245884">
    <property type="component" value="Unassembled WGS sequence"/>
</dbReference>
<sequence>MSNATTSAPPTAPEKTTTKAWRIHRKGPVLDNIRLEEEVPVPPLKPGHALVEIHSVGLNPSDWKIAEVMPSFWQPLPRTMGSDFAGRILAWEAPADSSKISFEPAEGLEVFGLFPIREISSNGSLSHYAVANMARMTAKPSNVPLATSGGLSITAMTALKLALHVKKGQTVLLLGSTTTVGLLLADLLKSPLIEASYVCGTASSSKMTFLEQRDKLDETIDYREQDVETILAEKHSLSSEAAFDVILDCVGSPRTLERCETFLKPAGSYVNVGASDGVSGRFISSMLPLVKAVLKTTLLPRWLGGISRKYINEAPTYEASDWRQLCEALENGYMRPVVDSTYAFDDVKAAYEKLIGGRVLGKILIDVKGAARGSPSS</sequence>
<reference evidence="2 3" key="1">
    <citation type="journal article" date="2018" name="Mol. Biol. Evol.">
        <title>Broad Genomic Sampling Reveals a Smut Pathogenic Ancestry of the Fungal Clade Ustilaginomycotina.</title>
        <authorList>
            <person name="Kijpornyongpan T."/>
            <person name="Mondo S.J."/>
            <person name="Barry K."/>
            <person name="Sandor L."/>
            <person name="Lee J."/>
            <person name="Lipzen A."/>
            <person name="Pangilinan J."/>
            <person name="LaButti K."/>
            <person name="Hainaut M."/>
            <person name="Henrissat B."/>
            <person name="Grigoriev I.V."/>
            <person name="Spatafora J.W."/>
            <person name="Aime M.C."/>
        </authorList>
    </citation>
    <scope>NUCLEOTIDE SEQUENCE [LARGE SCALE GENOMIC DNA]</scope>
    <source>
        <strain evidence="2 3">MCA 5214</strain>
    </source>
</reference>
<dbReference type="CDD" id="cd08267">
    <property type="entry name" value="MDR1"/>
    <property type="match status" value="1"/>
</dbReference>
<keyword evidence="3" id="KW-1185">Reference proteome</keyword>
<evidence type="ECO:0000313" key="3">
    <source>
        <dbReference type="Proteomes" id="UP000245884"/>
    </source>
</evidence>
<accession>A0A316UP57</accession>
<dbReference type="PANTHER" id="PTHR43482:SF1">
    <property type="entry name" value="PROTEIN AST1-RELATED"/>
    <property type="match status" value="1"/>
</dbReference>
<protein>
    <submittedName>
        <fullName evidence="2">GroES-like protein</fullName>
    </submittedName>
</protein>
<dbReference type="OrthoDB" id="9930022at2759"/>
<dbReference type="STRING" id="1569628.A0A316UP57"/>
<organism evidence="2 3">
    <name type="scientific">Jaminaea rosea</name>
    <dbReference type="NCBI Taxonomy" id="1569628"/>
    <lineage>
        <taxon>Eukaryota</taxon>
        <taxon>Fungi</taxon>
        <taxon>Dikarya</taxon>
        <taxon>Basidiomycota</taxon>
        <taxon>Ustilaginomycotina</taxon>
        <taxon>Exobasidiomycetes</taxon>
        <taxon>Microstromatales</taxon>
        <taxon>Microstromatales incertae sedis</taxon>
        <taxon>Jaminaea</taxon>
    </lineage>
</organism>
<proteinExistence type="predicted"/>
<dbReference type="GeneID" id="37031752"/>
<dbReference type="PANTHER" id="PTHR43482">
    <property type="entry name" value="PROTEIN AST1-RELATED"/>
    <property type="match status" value="1"/>
</dbReference>
<dbReference type="SUPFAM" id="SSF50129">
    <property type="entry name" value="GroES-like"/>
    <property type="match status" value="1"/>
</dbReference>
<dbReference type="Pfam" id="PF13602">
    <property type="entry name" value="ADH_zinc_N_2"/>
    <property type="match status" value="1"/>
</dbReference>
<dbReference type="Gene3D" id="3.90.180.10">
    <property type="entry name" value="Medium-chain alcohol dehydrogenases, catalytic domain"/>
    <property type="match status" value="1"/>
</dbReference>
<dbReference type="AlphaFoldDB" id="A0A316UP57"/>
<dbReference type="InterPro" id="IPR020843">
    <property type="entry name" value="ER"/>
</dbReference>
<dbReference type="InterPro" id="IPR011032">
    <property type="entry name" value="GroES-like_sf"/>
</dbReference>
<dbReference type="InterPro" id="IPR036291">
    <property type="entry name" value="NAD(P)-bd_dom_sf"/>
</dbReference>